<dbReference type="InterPro" id="IPR038538">
    <property type="entry name" value="MTERF_sf"/>
</dbReference>
<dbReference type="PANTHER" id="PTHR13068">
    <property type="entry name" value="CGI-12 PROTEIN-RELATED"/>
    <property type="match status" value="1"/>
</dbReference>
<keyword evidence="2" id="KW-0806">Transcription termination</keyword>
<reference evidence="4" key="2">
    <citation type="journal article" date="2022" name="Hortic Res">
        <title>The genome of Dioscorea zingiberensis sheds light on the biosynthesis, origin and evolution of the medicinally important diosgenin saponins.</title>
        <authorList>
            <person name="Li Y."/>
            <person name="Tan C."/>
            <person name="Li Z."/>
            <person name="Guo J."/>
            <person name="Li S."/>
            <person name="Chen X."/>
            <person name="Wang C."/>
            <person name="Dai X."/>
            <person name="Yang H."/>
            <person name="Song W."/>
            <person name="Hou L."/>
            <person name="Xu J."/>
            <person name="Tong Z."/>
            <person name="Xu A."/>
            <person name="Yuan X."/>
            <person name="Wang W."/>
            <person name="Yang Q."/>
            <person name="Chen L."/>
            <person name="Sun Z."/>
            <person name="Wang K."/>
            <person name="Pan B."/>
            <person name="Chen J."/>
            <person name="Bao Y."/>
            <person name="Liu F."/>
            <person name="Qi X."/>
            <person name="Gang D.R."/>
            <person name="Wen J."/>
            <person name="Li J."/>
        </authorList>
    </citation>
    <scope>NUCLEOTIDE SEQUENCE</scope>
    <source>
        <strain evidence="4">Dzin_1.0</strain>
    </source>
</reference>
<dbReference type="Gene3D" id="1.25.70.10">
    <property type="entry name" value="Transcription termination factor 3, mitochondrial"/>
    <property type="match status" value="2"/>
</dbReference>
<dbReference type="PANTHER" id="PTHR13068:SF236">
    <property type="entry name" value="OS02G0749800 PROTEIN"/>
    <property type="match status" value="1"/>
</dbReference>
<dbReference type="FunFam" id="1.25.70.10:FF:000001">
    <property type="entry name" value="Mitochondrial transcription termination factor-like"/>
    <property type="match status" value="1"/>
</dbReference>
<evidence type="ECO:0000256" key="3">
    <source>
        <dbReference type="ARBA" id="ARBA00022946"/>
    </source>
</evidence>
<dbReference type="Pfam" id="PF02536">
    <property type="entry name" value="mTERF"/>
    <property type="match status" value="2"/>
</dbReference>
<name>A0A9D5CVF9_9LILI</name>
<dbReference type="GO" id="GO:0006353">
    <property type="term" value="P:DNA-templated transcription termination"/>
    <property type="evidence" value="ECO:0007669"/>
    <property type="project" value="UniProtKB-KW"/>
</dbReference>
<reference evidence="4" key="1">
    <citation type="submission" date="2021-03" db="EMBL/GenBank/DDBJ databases">
        <authorList>
            <person name="Li Z."/>
            <person name="Yang C."/>
        </authorList>
    </citation>
    <scope>NUCLEOTIDE SEQUENCE</scope>
    <source>
        <strain evidence="4">Dzin_1.0</strain>
        <tissue evidence="4">Leaf</tissue>
    </source>
</reference>
<dbReference type="GO" id="GO:0003676">
    <property type="term" value="F:nucleic acid binding"/>
    <property type="evidence" value="ECO:0007669"/>
    <property type="project" value="InterPro"/>
</dbReference>
<evidence type="ECO:0000256" key="2">
    <source>
        <dbReference type="ARBA" id="ARBA00022472"/>
    </source>
</evidence>
<dbReference type="InterPro" id="IPR003690">
    <property type="entry name" value="MTERF"/>
</dbReference>
<accession>A0A9D5CVF9</accession>
<keyword evidence="2" id="KW-0805">Transcription regulation</keyword>
<dbReference type="EMBL" id="JAGGNH010000003">
    <property type="protein sequence ID" value="KAJ0979103.1"/>
    <property type="molecule type" value="Genomic_DNA"/>
</dbReference>
<dbReference type="SMART" id="SM00733">
    <property type="entry name" value="Mterf"/>
    <property type="match status" value="6"/>
</dbReference>
<evidence type="ECO:0000313" key="4">
    <source>
        <dbReference type="EMBL" id="KAJ0979103.1"/>
    </source>
</evidence>
<sequence length="383" mass="44057">MFRLITRNLSTKFQIINPRNPTTPSAKSNPIDRSSIVSYLINSCGLSSEKALAAGKKLNRERNLGSKSEKINARRDPNAVLAFFASYGFTRDQISKIITKCPRILLCHPDRTLKPKMDFFLAAGFTRSDMPKLMSEDIDVLQASLKKRIIPCFDFLKSILHTDKEVINVLKHTPGLLHYGVEKRISPNIENLRGFGMPEHRIYTLLKVHTRILLCKTDQFRRSIERVRDLGFRVSDYAFAVALQCVAWLSVATWEGKVTVFKSFGLSDDQILSAFKKQPAVMMFSGETIKRKMSFFVNRLNWTPEYVLGKPFLLGFSLERRLLPRTSVCNVLLSEGLISDKAFNYQVFIVNERKFFEKYVMRFQEEHPQVLEVYQSASVKQQH</sequence>
<organism evidence="4 5">
    <name type="scientific">Dioscorea zingiberensis</name>
    <dbReference type="NCBI Taxonomy" id="325984"/>
    <lineage>
        <taxon>Eukaryota</taxon>
        <taxon>Viridiplantae</taxon>
        <taxon>Streptophyta</taxon>
        <taxon>Embryophyta</taxon>
        <taxon>Tracheophyta</taxon>
        <taxon>Spermatophyta</taxon>
        <taxon>Magnoliopsida</taxon>
        <taxon>Liliopsida</taxon>
        <taxon>Dioscoreales</taxon>
        <taxon>Dioscoreaceae</taxon>
        <taxon>Dioscorea</taxon>
    </lineage>
</organism>
<keyword evidence="2" id="KW-0804">Transcription</keyword>
<evidence type="ECO:0000256" key="1">
    <source>
        <dbReference type="ARBA" id="ARBA00007692"/>
    </source>
</evidence>
<proteinExistence type="inferred from homology"/>
<gene>
    <name evidence="4" type="ORF">J5N97_014577</name>
</gene>
<dbReference type="OrthoDB" id="637682at2759"/>
<dbReference type="AlphaFoldDB" id="A0A9D5CVF9"/>
<keyword evidence="3" id="KW-0809">Transit peptide</keyword>
<evidence type="ECO:0000313" key="5">
    <source>
        <dbReference type="Proteomes" id="UP001085076"/>
    </source>
</evidence>
<keyword evidence="5" id="KW-1185">Reference proteome</keyword>
<comment type="caution">
    <text evidence="4">The sequence shown here is derived from an EMBL/GenBank/DDBJ whole genome shotgun (WGS) entry which is preliminary data.</text>
</comment>
<dbReference type="Proteomes" id="UP001085076">
    <property type="component" value="Miscellaneous, Linkage group lg03"/>
</dbReference>
<comment type="similarity">
    <text evidence="1">Belongs to the mTERF family.</text>
</comment>
<protein>
    <submittedName>
        <fullName evidence="4">Uncharacterized protein</fullName>
    </submittedName>
</protein>